<reference evidence="3" key="1">
    <citation type="submission" date="2016-07" db="EMBL/GenBank/DDBJ databases">
        <title>Phaeobacter portensis sp. nov., a tropodithietic acid producing bacterium isolated from a German harbor.</title>
        <authorList>
            <person name="Freese H.M."/>
            <person name="Bunk B."/>
            <person name="Breider S."/>
            <person name="Brinkhoff T."/>
        </authorList>
    </citation>
    <scope>NUCLEOTIDE SEQUENCE [LARGE SCALE GENOMIC DNA]</scope>
    <source>
        <strain evidence="3">P97</strain>
        <plasmid evidence="3">pp97_b</plasmid>
    </source>
</reference>
<dbReference type="EMBL" id="CP016366">
    <property type="protein sequence ID" value="APG49221.1"/>
    <property type="molecule type" value="Genomic_DNA"/>
</dbReference>
<keyword evidence="2" id="KW-0614">Plasmid</keyword>
<keyword evidence="3" id="KW-1185">Reference proteome</keyword>
<accession>A0A1L3IAX5</accession>
<name>A0A1L3IAX5_9RHOB</name>
<protein>
    <submittedName>
        <fullName evidence="2">Uncharacterized protein</fullName>
    </submittedName>
</protein>
<feature type="compositionally biased region" description="Polar residues" evidence="1">
    <location>
        <begin position="108"/>
        <end position="120"/>
    </location>
</feature>
<proteinExistence type="predicted"/>
<evidence type="ECO:0000313" key="2">
    <source>
        <dbReference type="EMBL" id="APG49221.1"/>
    </source>
</evidence>
<dbReference type="Proteomes" id="UP000183859">
    <property type="component" value="Plasmid pP97_b"/>
</dbReference>
<feature type="region of interest" description="Disordered" evidence="1">
    <location>
        <begin position="48"/>
        <end position="120"/>
    </location>
</feature>
<evidence type="ECO:0000313" key="3">
    <source>
        <dbReference type="Proteomes" id="UP000183859"/>
    </source>
</evidence>
<dbReference type="KEGG" id="php:PhaeoP97_03871"/>
<organism evidence="2 3">
    <name type="scientific">Phaeobacter porticola</name>
    <dbReference type="NCBI Taxonomy" id="1844006"/>
    <lineage>
        <taxon>Bacteria</taxon>
        <taxon>Pseudomonadati</taxon>
        <taxon>Pseudomonadota</taxon>
        <taxon>Alphaproteobacteria</taxon>
        <taxon>Rhodobacterales</taxon>
        <taxon>Roseobacteraceae</taxon>
        <taxon>Phaeobacter</taxon>
    </lineage>
</organism>
<dbReference type="AlphaFoldDB" id="A0A1L3IAX5"/>
<evidence type="ECO:0000256" key="1">
    <source>
        <dbReference type="SAM" id="MobiDB-lite"/>
    </source>
</evidence>
<gene>
    <name evidence="2" type="ORF">PhaeoP97_03871</name>
</gene>
<sequence>MLHRLRQPKVPSHIKFARVVRSIWAEAMIFGLALSVRPVLSALQPKLKCQNRSHNQKETAKTQPSGSRGGLESGPHNGLRHTGFGPAALNGVLYRLNKPAPDGRLSKSKGNSTQQNKTNF</sequence>
<geneLocation type="plasmid" evidence="3">
    <name>pp97_b</name>
</geneLocation>